<keyword evidence="1" id="KW-0479">Metal-binding</keyword>
<dbReference type="GO" id="GO:1901987">
    <property type="term" value="P:regulation of cell cycle phase transition"/>
    <property type="evidence" value="ECO:0007669"/>
    <property type="project" value="TreeGrafter"/>
</dbReference>
<protein>
    <recommendedName>
        <fullName evidence="6">DBF4-type domain-containing protein</fullName>
    </recommendedName>
</protein>
<dbReference type="Proteomes" id="UP000694391">
    <property type="component" value="Unplaced"/>
</dbReference>
<evidence type="ECO:0000256" key="2">
    <source>
        <dbReference type="ARBA" id="ARBA00022771"/>
    </source>
</evidence>
<feature type="region of interest" description="Disordered" evidence="5">
    <location>
        <begin position="211"/>
        <end position="253"/>
    </location>
</feature>
<feature type="compositionally biased region" description="Low complexity" evidence="5">
    <location>
        <begin position="314"/>
        <end position="334"/>
    </location>
</feature>
<dbReference type="GO" id="GO:0008270">
    <property type="term" value="F:zinc ion binding"/>
    <property type="evidence" value="ECO:0007669"/>
    <property type="project" value="UniProtKB-KW"/>
</dbReference>
<dbReference type="PROSITE" id="PS51265">
    <property type="entry name" value="ZF_DBF4"/>
    <property type="match status" value="1"/>
</dbReference>
<feature type="domain" description="DBF4-type" evidence="6">
    <location>
        <begin position="27"/>
        <end position="76"/>
    </location>
</feature>
<dbReference type="FunFam" id="6.10.250.3410:FF:000001">
    <property type="entry name" value="Protein DBF4 homolog A"/>
    <property type="match status" value="1"/>
</dbReference>
<keyword evidence="8" id="KW-1185">Reference proteome</keyword>
<dbReference type="InterPro" id="IPR006572">
    <property type="entry name" value="Znf_DBF"/>
</dbReference>
<dbReference type="Pfam" id="PF07535">
    <property type="entry name" value="zf-DBF"/>
    <property type="match status" value="1"/>
</dbReference>
<dbReference type="InterPro" id="IPR038545">
    <property type="entry name" value="Znf_DBF_sf"/>
</dbReference>
<keyword evidence="2 4" id="KW-0863">Zinc-finger</keyword>
<dbReference type="InterPro" id="IPR051590">
    <property type="entry name" value="Replication_Regulatory_Kinase"/>
</dbReference>
<dbReference type="GeneTree" id="ENSGT00530000063909"/>
<dbReference type="GO" id="GO:0010571">
    <property type="term" value="P:positive regulation of nuclear cell cycle DNA replication"/>
    <property type="evidence" value="ECO:0007669"/>
    <property type="project" value="TreeGrafter"/>
</dbReference>
<evidence type="ECO:0000259" key="6">
    <source>
        <dbReference type="PROSITE" id="PS51265"/>
    </source>
</evidence>
<evidence type="ECO:0000313" key="8">
    <source>
        <dbReference type="Proteomes" id="UP000694391"/>
    </source>
</evidence>
<dbReference type="GO" id="GO:0003676">
    <property type="term" value="F:nucleic acid binding"/>
    <property type="evidence" value="ECO:0007669"/>
    <property type="project" value="InterPro"/>
</dbReference>
<organism evidence="7 8">
    <name type="scientific">Canis lupus dingo</name>
    <name type="common">dingo</name>
    <dbReference type="NCBI Taxonomy" id="286419"/>
    <lineage>
        <taxon>Eukaryota</taxon>
        <taxon>Metazoa</taxon>
        <taxon>Chordata</taxon>
        <taxon>Craniata</taxon>
        <taxon>Vertebrata</taxon>
        <taxon>Euteleostomi</taxon>
        <taxon>Mammalia</taxon>
        <taxon>Eutheria</taxon>
        <taxon>Laurasiatheria</taxon>
        <taxon>Carnivora</taxon>
        <taxon>Caniformia</taxon>
        <taxon>Canidae</taxon>
        <taxon>Canis</taxon>
    </lineage>
</organism>
<dbReference type="GO" id="GO:0031431">
    <property type="term" value="C:Dbf4-dependent protein kinase complex"/>
    <property type="evidence" value="ECO:0007669"/>
    <property type="project" value="TreeGrafter"/>
</dbReference>
<dbReference type="Ensembl" id="ENSCAFT00020014029.1">
    <property type="protein sequence ID" value="ENSCAFP00020012164.1"/>
    <property type="gene ID" value="ENSCAFG00020009783.1"/>
</dbReference>
<dbReference type="SMART" id="SM00586">
    <property type="entry name" value="ZnF_DBF"/>
    <property type="match status" value="1"/>
</dbReference>
<evidence type="ECO:0000256" key="4">
    <source>
        <dbReference type="PROSITE-ProRule" id="PRU00600"/>
    </source>
</evidence>
<name>A0A8C0QY58_CANLU</name>
<dbReference type="AlphaFoldDB" id="A0A8C0QY58"/>
<dbReference type="PANTHER" id="PTHR15375:SF24">
    <property type="entry name" value="PROTEIN DBF4 HOMOLOG B"/>
    <property type="match status" value="1"/>
</dbReference>
<feature type="region of interest" description="Disordered" evidence="5">
    <location>
        <begin position="277"/>
        <end position="334"/>
    </location>
</feature>
<reference evidence="7" key="2">
    <citation type="submission" date="2025-09" db="UniProtKB">
        <authorList>
            <consortium name="Ensembl"/>
        </authorList>
    </citation>
    <scope>IDENTIFICATION</scope>
</reference>
<keyword evidence="3" id="KW-0862">Zinc</keyword>
<dbReference type="Gene3D" id="6.10.250.3410">
    <property type="entry name" value="DBF zinc finger"/>
    <property type="match status" value="1"/>
</dbReference>
<dbReference type="PANTHER" id="PTHR15375">
    <property type="entry name" value="ACTIVATOR OF S-PHASE KINASE-RELATED"/>
    <property type="match status" value="1"/>
</dbReference>
<sequence length="334" mass="35494">MTPSILLHTREPKDREPSPRSATCTLPRRRKGFCECCQETFEELHAHLRSTQHQGFASEAHPYAEVDRLIAQLSHSFADAPFQTSLPRQPGSPSSDGEPLWPETLPLSQPSHPCKAASPSMKEDKHQASGAGEPDGTVDSMKSPTEPTETGKMLGPAASYQELGGSIDVIADSPGTPVSKSPVHECLLTSSGSAEFSGLDVALVGHKRKVQFPNGNPEKRSGVSQPQASFFVPRASSPCGTRTTSGRPLLSLPLPGHERRPLTSFLPVCPPQTCLSLPDSFPWQPPDRPAECWAAQPPWPGGGWPPGSEESERAAPGPSAAGSRPAVSPSALSS</sequence>
<reference evidence="7" key="1">
    <citation type="submission" date="2025-08" db="UniProtKB">
        <authorList>
            <consortium name="Ensembl"/>
        </authorList>
    </citation>
    <scope>IDENTIFICATION</scope>
</reference>
<evidence type="ECO:0000256" key="5">
    <source>
        <dbReference type="SAM" id="MobiDB-lite"/>
    </source>
</evidence>
<evidence type="ECO:0000256" key="1">
    <source>
        <dbReference type="ARBA" id="ARBA00022723"/>
    </source>
</evidence>
<feature type="compositionally biased region" description="Polar residues" evidence="5">
    <location>
        <begin position="82"/>
        <end position="95"/>
    </location>
</feature>
<dbReference type="GO" id="GO:0043539">
    <property type="term" value="F:protein serine/threonine kinase activator activity"/>
    <property type="evidence" value="ECO:0007669"/>
    <property type="project" value="TreeGrafter"/>
</dbReference>
<accession>A0A8C0QY58</accession>
<proteinExistence type="predicted"/>
<evidence type="ECO:0000256" key="3">
    <source>
        <dbReference type="ARBA" id="ARBA00022833"/>
    </source>
</evidence>
<feature type="region of interest" description="Disordered" evidence="5">
    <location>
        <begin position="1"/>
        <end position="24"/>
    </location>
</feature>
<feature type="compositionally biased region" description="Basic and acidic residues" evidence="5">
    <location>
        <begin position="8"/>
        <end position="18"/>
    </location>
</feature>
<evidence type="ECO:0000313" key="7">
    <source>
        <dbReference type="Ensembl" id="ENSCAFP00020012164.1"/>
    </source>
</evidence>
<feature type="region of interest" description="Disordered" evidence="5">
    <location>
        <begin position="81"/>
        <end position="156"/>
    </location>
</feature>